<evidence type="ECO:0000256" key="7">
    <source>
        <dbReference type="SAM" id="SignalP"/>
    </source>
</evidence>
<evidence type="ECO:0000256" key="4">
    <source>
        <dbReference type="ARBA" id="ARBA00023136"/>
    </source>
</evidence>
<accession>A0AAF0EYB8</accession>
<feature type="transmembrane region" description="Helical" evidence="6">
    <location>
        <begin position="120"/>
        <end position="143"/>
    </location>
</feature>
<sequence length="418" mass="44867">MLMVLMVCILSFVSLQVFHRLTLPAAHLAKRDTSPTWLTPVIPGVTVPFTILLPLFLVVLASQAVHESGHAIAAALHRIKPHAMGLSVVFPFLPVAYVALPEMHGRCTRREQLRIVSAGVAHNLGLLFLLRVAVFLGIGRLLWKDAHGLRVVHSGDANLAQWMPVHATITAVDDTALDALGSRERIEAWDAFLQGDGVSKDGWCVAKDAWTAASSACCQVPQPDMACFVAQASACLDPVAIFSNATRCEGGCSGVCVRPAAHELLGRVAVKQGPASELVVLRGPFDAMQRSIQVSPSRLPVLLMMVLGTVGTNAADTMALFIHYLEIIVVMVNVALAFFNMLPLPSLDGGAYLRLALVEYYAQDVPDTYMLDADDVEGGAVDTPWAPLVHRVLAVAQYTTIGLMVVALGGSTWLTLRS</sequence>
<dbReference type="GO" id="GO:0012505">
    <property type="term" value="C:endomembrane system"/>
    <property type="evidence" value="ECO:0007669"/>
    <property type="project" value="UniProtKB-SubCell"/>
</dbReference>
<dbReference type="GO" id="GO:0005737">
    <property type="term" value="C:cytoplasm"/>
    <property type="evidence" value="ECO:0007669"/>
    <property type="project" value="TreeGrafter"/>
</dbReference>
<keyword evidence="4 6" id="KW-0472">Membrane</keyword>
<keyword evidence="7" id="KW-0732">Signal</keyword>
<feature type="chain" id="PRO_5042033552" description="Endopeptidase S2P" evidence="7">
    <location>
        <begin position="16"/>
        <end position="418"/>
    </location>
</feature>
<organism evidence="9 10">
    <name type="scientific">Malassezia japonica</name>
    <dbReference type="NCBI Taxonomy" id="223818"/>
    <lineage>
        <taxon>Eukaryota</taxon>
        <taxon>Fungi</taxon>
        <taxon>Dikarya</taxon>
        <taxon>Basidiomycota</taxon>
        <taxon>Ustilaginomycotina</taxon>
        <taxon>Malasseziomycetes</taxon>
        <taxon>Malasseziales</taxon>
        <taxon>Malasseziaceae</taxon>
        <taxon>Malassezia</taxon>
    </lineage>
</organism>
<feature type="transmembrane region" description="Helical" evidence="6">
    <location>
        <begin position="82"/>
        <end position="100"/>
    </location>
</feature>
<keyword evidence="10" id="KW-1185">Reference proteome</keyword>
<gene>
    <name evidence="9" type="ORF">MJAP1_002278</name>
</gene>
<dbReference type="EMBL" id="CP119960">
    <property type="protein sequence ID" value="WFD39306.1"/>
    <property type="molecule type" value="Genomic_DNA"/>
</dbReference>
<feature type="transmembrane region" description="Helical" evidence="6">
    <location>
        <begin position="321"/>
        <end position="342"/>
    </location>
</feature>
<dbReference type="PANTHER" id="PTHR13325:SF3">
    <property type="entry name" value="MEMBRANE-BOUND TRANSCRIPTION FACTOR SITE-2 PROTEASE"/>
    <property type="match status" value="1"/>
</dbReference>
<feature type="signal peptide" evidence="7">
    <location>
        <begin position="1"/>
        <end position="15"/>
    </location>
</feature>
<reference evidence="9" key="1">
    <citation type="submission" date="2023-03" db="EMBL/GenBank/DDBJ databases">
        <title>Mating type loci evolution in Malassezia.</title>
        <authorList>
            <person name="Coelho M.A."/>
        </authorList>
    </citation>
    <scope>NUCLEOTIDE SEQUENCE</scope>
    <source>
        <strain evidence="9">CBS 9431</strain>
    </source>
</reference>
<evidence type="ECO:0000313" key="10">
    <source>
        <dbReference type="Proteomes" id="UP001217754"/>
    </source>
</evidence>
<evidence type="ECO:0000256" key="1">
    <source>
        <dbReference type="ARBA" id="ARBA00004127"/>
    </source>
</evidence>
<dbReference type="RefSeq" id="XP_060122203.1">
    <property type="nucleotide sequence ID" value="XM_060266220.1"/>
</dbReference>
<keyword evidence="9" id="KW-0378">Hydrolase</keyword>
<dbReference type="Pfam" id="PF02163">
    <property type="entry name" value="Peptidase_M50"/>
    <property type="match status" value="1"/>
</dbReference>
<evidence type="ECO:0000313" key="9">
    <source>
        <dbReference type="EMBL" id="WFD39306.1"/>
    </source>
</evidence>
<dbReference type="GO" id="GO:1905897">
    <property type="term" value="P:regulation of response to endoplasmic reticulum stress"/>
    <property type="evidence" value="ECO:0007669"/>
    <property type="project" value="TreeGrafter"/>
</dbReference>
<evidence type="ECO:0000259" key="8">
    <source>
        <dbReference type="Pfam" id="PF02163"/>
    </source>
</evidence>
<dbReference type="GO" id="GO:0004222">
    <property type="term" value="F:metalloendopeptidase activity"/>
    <property type="evidence" value="ECO:0007669"/>
    <property type="project" value="InterPro"/>
</dbReference>
<feature type="transmembrane region" description="Helical" evidence="6">
    <location>
        <begin position="36"/>
        <end position="61"/>
    </location>
</feature>
<dbReference type="GO" id="GO:0016020">
    <property type="term" value="C:membrane"/>
    <property type="evidence" value="ECO:0007669"/>
    <property type="project" value="InterPro"/>
</dbReference>
<dbReference type="AlphaFoldDB" id="A0AAF0EYB8"/>
<proteinExistence type="predicted"/>
<dbReference type="InterPro" id="IPR008915">
    <property type="entry name" value="Peptidase_M50"/>
</dbReference>
<keyword evidence="2 6" id="KW-0812">Transmembrane</keyword>
<dbReference type="Proteomes" id="UP001217754">
    <property type="component" value="Chromosome 3"/>
</dbReference>
<evidence type="ECO:0000256" key="3">
    <source>
        <dbReference type="ARBA" id="ARBA00022989"/>
    </source>
</evidence>
<dbReference type="PANTHER" id="PTHR13325">
    <property type="entry name" value="PROTEASE M50 MEMBRANE-BOUND TRANSCRIPTION FACTOR SITE 2 PROTEASE"/>
    <property type="match status" value="1"/>
</dbReference>
<keyword evidence="3 6" id="KW-1133">Transmembrane helix</keyword>
<comment type="subcellular location">
    <subcellularLocation>
        <location evidence="1">Endomembrane system</location>
        <topology evidence="1">Multi-pass membrane protein</topology>
    </subcellularLocation>
</comment>
<feature type="domain" description="Peptidase M50" evidence="8">
    <location>
        <begin position="56"/>
        <end position="359"/>
    </location>
</feature>
<name>A0AAF0EYB8_9BASI</name>
<protein>
    <recommendedName>
        <fullName evidence="5">Endopeptidase S2P</fullName>
    </recommendedName>
</protein>
<feature type="transmembrane region" description="Helical" evidence="6">
    <location>
        <begin position="395"/>
        <end position="416"/>
    </location>
</feature>
<evidence type="ECO:0000256" key="5">
    <source>
        <dbReference type="ARBA" id="ARBA00032658"/>
    </source>
</evidence>
<dbReference type="GeneID" id="85225929"/>
<dbReference type="InterPro" id="IPR001193">
    <property type="entry name" value="MBTPS2"/>
</dbReference>
<evidence type="ECO:0000256" key="2">
    <source>
        <dbReference type="ARBA" id="ARBA00022692"/>
    </source>
</evidence>
<evidence type="ECO:0000256" key="6">
    <source>
        <dbReference type="SAM" id="Phobius"/>
    </source>
</evidence>
<dbReference type="GO" id="GO:0031293">
    <property type="term" value="P:membrane protein intracellular domain proteolysis"/>
    <property type="evidence" value="ECO:0007669"/>
    <property type="project" value="TreeGrafter"/>
</dbReference>